<reference evidence="3" key="1">
    <citation type="submission" date="2021-06" db="EMBL/GenBank/DDBJ databases">
        <authorList>
            <person name="Hodson N. C."/>
            <person name="Mongue J. A."/>
            <person name="Jaron S. K."/>
        </authorList>
    </citation>
    <scope>NUCLEOTIDE SEQUENCE</scope>
</reference>
<feature type="compositionally biased region" description="Low complexity" evidence="1">
    <location>
        <begin position="87"/>
        <end position="106"/>
    </location>
</feature>
<comment type="caution">
    <text evidence="3">The sequence shown here is derived from an EMBL/GenBank/DDBJ whole genome shotgun (WGS) entry which is preliminary data.</text>
</comment>
<dbReference type="PANTHER" id="PTHR24112">
    <property type="entry name" value="LEUCINE-RICH REPEAT, ISOFORM F-RELATED"/>
    <property type="match status" value="1"/>
</dbReference>
<feature type="compositionally biased region" description="Polar residues" evidence="1">
    <location>
        <begin position="112"/>
        <end position="134"/>
    </location>
</feature>
<evidence type="ECO:0000259" key="2">
    <source>
        <dbReference type="Pfam" id="PF17888"/>
    </source>
</evidence>
<feature type="region of interest" description="Disordered" evidence="1">
    <location>
        <begin position="84"/>
        <end position="154"/>
    </location>
</feature>
<dbReference type="GO" id="GO:0016477">
    <property type="term" value="P:cell migration"/>
    <property type="evidence" value="ECO:0007669"/>
    <property type="project" value="TreeGrafter"/>
</dbReference>
<dbReference type="PANTHER" id="PTHR24112:SF66">
    <property type="entry name" value="LEUCINE-RICH REPEAT, ISOFORM F"/>
    <property type="match status" value="1"/>
</dbReference>
<dbReference type="OrthoDB" id="18598at2759"/>
<dbReference type="Pfam" id="PF17888">
    <property type="entry name" value="Carm_PH"/>
    <property type="match status" value="1"/>
</dbReference>
<proteinExistence type="predicted"/>
<protein>
    <recommendedName>
        <fullName evidence="2">CARMIL pleckstrin homology domain-containing protein</fullName>
    </recommendedName>
</protein>
<keyword evidence="4" id="KW-1185">Reference proteome</keyword>
<dbReference type="GO" id="GO:0034315">
    <property type="term" value="P:regulation of Arp2/3 complex-mediated actin nucleation"/>
    <property type="evidence" value="ECO:0007669"/>
    <property type="project" value="TreeGrafter"/>
</dbReference>
<accession>A0A8J2JF48</accession>
<feature type="compositionally biased region" description="Low complexity" evidence="1">
    <location>
        <begin position="135"/>
        <end position="148"/>
    </location>
</feature>
<sequence>MIDFHFHYLEIQAIESKKPNQMVLTANDKSHSFVIPEDKFENIDRMIVTLLTSLSETFPGIPLYNIIRRIDVVPAKRLQHLDLTFDGGSSSSGSTGSSATGTATTTPVSYPKSKSTSSLEENVNIVSTHLNLNQSESGSPSSSAVDSSGMGDRCTSTSMVPSNYHHVSCGGPGGTIGPCGGFSTQYAWMCDLHGLPYREEVAWRLLKLYATTDCSFGGCKNGSYEALNRISVPTPAAGT</sequence>
<evidence type="ECO:0000313" key="4">
    <source>
        <dbReference type="Proteomes" id="UP000708208"/>
    </source>
</evidence>
<evidence type="ECO:0000256" key="1">
    <source>
        <dbReference type="SAM" id="MobiDB-lite"/>
    </source>
</evidence>
<dbReference type="Proteomes" id="UP000708208">
    <property type="component" value="Unassembled WGS sequence"/>
</dbReference>
<dbReference type="AlphaFoldDB" id="A0A8J2JF48"/>
<dbReference type="EMBL" id="CAJVCH010014152">
    <property type="protein sequence ID" value="CAG7677499.1"/>
    <property type="molecule type" value="Genomic_DNA"/>
</dbReference>
<gene>
    <name evidence="3" type="ORF">AFUS01_LOCUS2474</name>
</gene>
<dbReference type="GO" id="GO:0005886">
    <property type="term" value="C:plasma membrane"/>
    <property type="evidence" value="ECO:0007669"/>
    <property type="project" value="TreeGrafter"/>
</dbReference>
<feature type="domain" description="CARMIL pleckstrin homology" evidence="2">
    <location>
        <begin position="2"/>
        <end position="59"/>
    </location>
</feature>
<dbReference type="InterPro" id="IPR051279">
    <property type="entry name" value="PP1-Reg/Actin-Interact_Protein"/>
</dbReference>
<name>A0A8J2JF48_9HEXA</name>
<evidence type="ECO:0000313" key="3">
    <source>
        <dbReference type="EMBL" id="CAG7677499.1"/>
    </source>
</evidence>
<dbReference type="InterPro" id="IPR041245">
    <property type="entry name" value="CARMIL_PH"/>
</dbReference>
<organism evidence="3 4">
    <name type="scientific">Allacma fusca</name>
    <dbReference type="NCBI Taxonomy" id="39272"/>
    <lineage>
        <taxon>Eukaryota</taxon>
        <taxon>Metazoa</taxon>
        <taxon>Ecdysozoa</taxon>
        <taxon>Arthropoda</taxon>
        <taxon>Hexapoda</taxon>
        <taxon>Collembola</taxon>
        <taxon>Symphypleona</taxon>
        <taxon>Sminthuridae</taxon>
        <taxon>Allacma</taxon>
    </lineage>
</organism>
<dbReference type="GO" id="GO:0030027">
    <property type="term" value="C:lamellipodium"/>
    <property type="evidence" value="ECO:0007669"/>
    <property type="project" value="TreeGrafter"/>
</dbReference>